<gene>
    <name evidence="2" type="ORF">KGMB01110_12740</name>
</gene>
<accession>A0A391P7E4</accession>
<dbReference type="AlphaFoldDB" id="A0A391P7E4"/>
<feature type="transmembrane region" description="Helical" evidence="1">
    <location>
        <begin position="208"/>
        <end position="226"/>
    </location>
</feature>
<name>A0A391P7E4_9FIRM</name>
<feature type="transmembrane region" description="Helical" evidence="1">
    <location>
        <begin position="182"/>
        <end position="202"/>
    </location>
</feature>
<organism evidence="2 3">
    <name type="scientific">Mediterraneibacter butyricigenes</name>
    <dbReference type="NCBI Taxonomy" id="2316025"/>
    <lineage>
        <taxon>Bacteria</taxon>
        <taxon>Bacillati</taxon>
        <taxon>Bacillota</taxon>
        <taxon>Clostridia</taxon>
        <taxon>Lachnospirales</taxon>
        <taxon>Lachnospiraceae</taxon>
        <taxon>Mediterraneibacter</taxon>
    </lineage>
</organism>
<feature type="transmembrane region" description="Helical" evidence="1">
    <location>
        <begin position="20"/>
        <end position="43"/>
    </location>
</feature>
<dbReference type="EMBL" id="BHGK01000001">
    <property type="protein sequence ID" value="GCA66838.1"/>
    <property type="molecule type" value="Genomic_DNA"/>
</dbReference>
<comment type="caution">
    <text evidence="2">The sequence shown here is derived from an EMBL/GenBank/DDBJ whole genome shotgun (WGS) entry which is preliminary data.</text>
</comment>
<keyword evidence="1" id="KW-1133">Transmembrane helix</keyword>
<keyword evidence="3" id="KW-1185">Reference proteome</keyword>
<keyword evidence="1" id="KW-0472">Membrane</keyword>
<feature type="transmembrane region" description="Helical" evidence="1">
    <location>
        <begin position="152"/>
        <end position="170"/>
    </location>
</feature>
<reference evidence="3" key="1">
    <citation type="submission" date="2018-09" db="EMBL/GenBank/DDBJ databases">
        <title>Draft Genome Sequence of Mediterraneibacter sp. KCTC 15684.</title>
        <authorList>
            <person name="Kim J.S."/>
            <person name="Han K.I."/>
            <person name="Suh M.K."/>
            <person name="Lee K.C."/>
            <person name="Eom M.K."/>
            <person name="Lee J.H."/>
            <person name="Park S.H."/>
            <person name="Kang S.W."/>
            <person name="Park J.E."/>
            <person name="Oh B.S."/>
            <person name="Yu S.Y."/>
            <person name="Choi S.H."/>
            <person name="Lee D.H."/>
            <person name="Yoon H."/>
            <person name="Kim B."/>
            <person name="Yang S.J."/>
            <person name="Lee J.S."/>
        </authorList>
    </citation>
    <scope>NUCLEOTIDE SEQUENCE [LARGE SCALE GENOMIC DNA]</scope>
    <source>
        <strain evidence="3">KCTC 15684</strain>
    </source>
</reference>
<proteinExistence type="predicted"/>
<evidence type="ECO:0000313" key="2">
    <source>
        <dbReference type="EMBL" id="GCA66838.1"/>
    </source>
</evidence>
<evidence type="ECO:0000313" key="3">
    <source>
        <dbReference type="Proteomes" id="UP000265643"/>
    </source>
</evidence>
<keyword evidence="1" id="KW-0812">Transmembrane</keyword>
<dbReference type="Proteomes" id="UP000265643">
    <property type="component" value="Unassembled WGS sequence"/>
</dbReference>
<evidence type="ECO:0000256" key="1">
    <source>
        <dbReference type="SAM" id="Phobius"/>
    </source>
</evidence>
<dbReference type="RefSeq" id="WP_117888770.1">
    <property type="nucleotide sequence ID" value="NZ_BHGK01000001.1"/>
</dbReference>
<sequence length="234" mass="25353">MNEEKYTSYHKEYMPSIIKWGRCLNLLMVPAMFFPILLIMIVYGVKPNMAGATSGAIAYISFSLPYYFTELIALGPILHVPGTYIGFVAGNTRNICAVATSSALDVTGAKTGTPEATIMATIATATSVIMKFVIVFVISLAGGALLKVLPPQVLTCLTFLLPSLFGAMWMQWAITDVKLGGILFVVALIANFVYRKGAFSFFPAGGEYMPVLICVILGFIIAKMLYSKRSAKTN</sequence>
<protein>
    <submittedName>
        <fullName evidence="2">Uncharacterized protein</fullName>
    </submittedName>
</protein>